<dbReference type="InterPro" id="IPR027787">
    <property type="entry name" value="Alpha/beta-hydrolase_catalytic"/>
</dbReference>
<evidence type="ECO:0008006" key="6">
    <source>
        <dbReference type="Google" id="ProtNLM"/>
    </source>
</evidence>
<dbReference type="InterPro" id="IPR027788">
    <property type="entry name" value="Alpha/beta-hydrolase_N_dom"/>
</dbReference>
<feature type="transmembrane region" description="Helical" evidence="1">
    <location>
        <begin position="120"/>
        <end position="144"/>
    </location>
</feature>
<evidence type="ECO:0000259" key="3">
    <source>
        <dbReference type="Pfam" id="PF15420"/>
    </source>
</evidence>
<reference evidence="5" key="1">
    <citation type="submission" date="2013-02" db="EMBL/GenBank/DDBJ databases">
        <title>The complete genome sequence of Corynebacterium casei LMG S-19264 (=DSM 44701).</title>
        <authorList>
            <person name="Ruckert C."/>
            <person name="Albersmeier A."/>
            <person name="Kalinowski J."/>
        </authorList>
    </citation>
    <scope>NUCLEOTIDE SEQUENCE [LARGE SCALE GENOMIC DNA]</scope>
    <source>
        <strain evidence="5">LMG S-19264</strain>
    </source>
</reference>
<evidence type="ECO:0000313" key="5">
    <source>
        <dbReference type="Proteomes" id="UP000019226"/>
    </source>
</evidence>
<name>A0ABN4CFT2_9CORY</name>
<dbReference type="Proteomes" id="UP000019226">
    <property type="component" value="Chromosome"/>
</dbReference>
<sequence length="646" mass="71191">MNQNARTPQIAQLARSLFKKFASKKSTAKQPAAPDTAPPAKILPTPVRRLAYGAASKSLKLASESLRLSIIGLELLSDITPALRMARRNRLPHSMAAGVLGAEVATWAAIWPSLLPRPWWVTALNVSIGQAVGHFFAASAAFGLKNALRAAGKRPQDHLTPRLKRNAHWVMGTITLAAMANSVRNQGIQANLVSKSYDRGPLQAAIGVSAGTLGYGVLLLIGEAVQFTVSRLSRQIGRAVPMLVAWPLAVAALIYVAFALSDRVVLRRFIRSASVRAQRLNQSVFPNSMMPWEPERSGSPWSYEPWTAVGAQGRRFLSSGPRAHDIAEIMEFARAREPIRIYAGLTSGRSLRGQARRIMSEMDRTGAFHRDTIIIQMPAGSGWINEWSAAAPEFLTKGNCATVTMQYSILPSAISYVVDKQAPLEAAQLMTRAIRHRLDSMPEDNRPKLYLAGESLGAFAHLDNYDSLEELLAICDGAVFTGPPSMTKFMSKLSPDPGSLERVPVIDGGRHVRFAAAPAHTRHDPFGRSYANSWQRPRVLIAQHASDPIVWWSSSLIYKRPGWMHESTPSTLYADTFHALGWAPIISFWQIGLDQINSLNVPGGHGHNYYEETFWYWDSVLGSQSRVPLTPRLAQRAEKWVRDHPS</sequence>
<dbReference type="EMBL" id="CP004350">
    <property type="protein sequence ID" value="AHI21229.1"/>
    <property type="molecule type" value="Genomic_DNA"/>
</dbReference>
<keyword evidence="1" id="KW-1133">Transmembrane helix</keyword>
<feature type="transmembrane region" description="Helical" evidence="1">
    <location>
        <begin position="165"/>
        <end position="183"/>
    </location>
</feature>
<feature type="transmembrane region" description="Helical" evidence="1">
    <location>
        <begin position="203"/>
        <end position="222"/>
    </location>
</feature>
<feature type="transmembrane region" description="Helical" evidence="1">
    <location>
        <begin position="243"/>
        <end position="261"/>
    </location>
</feature>
<evidence type="ECO:0000259" key="2">
    <source>
        <dbReference type="Pfam" id="PF10081"/>
    </source>
</evidence>
<keyword evidence="1" id="KW-0812">Transmembrane</keyword>
<evidence type="ECO:0000313" key="4">
    <source>
        <dbReference type="EMBL" id="AHI21229.1"/>
    </source>
</evidence>
<organism evidence="4 5">
    <name type="scientific">Corynebacterium casei LMG S-19264</name>
    <dbReference type="NCBI Taxonomy" id="1285583"/>
    <lineage>
        <taxon>Bacteria</taxon>
        <taxon>Bacillati</taxon>
        <taxon>Actinomycetota</taxon>
        <taxon>Actinomycetes</taxon>
        <taxon>Mycobacteriales</taxon>
        <taxon>Corynebacteriaceae</taxon>
        <taxon>Corynebacterium</taxon>
    </lineage>
</organism>
<feature type="domain" description="Alpha/beta-hydrolase N-terminal" evidence="3">
    <location>
        <begin position="112"/>
        <end position="321"/>
    </location>
</feature>
<evidence type="ECO:0000256" key="1">
    <source>
        <dbReference type="SAM" id="Phobius"/>
    </source>
</evidence>
<feature type="transmembrane region" description="Helical" evidence="1">
    <location>
        <begin position="94"/>
        <end position="114"/>
    </location>
</feature>
<accession>A0ABN4CFT2</accession>
<keyword evidence="1" id="KW-0472">Membrane</keyword>
<gene>
    <name evidence="4" type="ORF">CCASEI_13395</name>
</gene>
<dbReference type="Pfam" id="PF10081">
    <property type="entry name" value="Abhydrolase_9"/>
    <property type="match status" value="1"/>
</dbReference>
<dbReference type="Pfam" id="PF15420">
    <property type="entry name" value="Abhydrolase_9_N"/>
    <property type="match status" value="1"/>
</dbReference>
<dbReference type="RefSeq" id="WP_025388269.1">
    <property type="nucleotide sequence ID" value="NZ_CP004350.1"/>
</dbReference>
<protein>
    <recommendedName>
        <fullName evidence="6">Alpha/beta-hydrolase family protein</fullName>
    </recommendedName>
</protein>
<keyword evidence="5" id="KW-1185">Reference proteome</keyword>
<feature type="domain" description="Alpha/beta-hydrolase catalytic" evidence="2">
    <location>
        <begin position="339"/>
        <end position="624"/>
    </location>
</feature>
<proteinExistence type="predicted"/>
<dbReference type="GeneID" id="82878769"/>